<proteinExistence type="predicted"/>
<dbReference type="EMBL" id="CP059732">
    <property type="protein sequence ID" value="QMW01304.1"/>
    <property type="molecule type" value="Genomic_DNA"/>
</dbReference>
<evidence type="ECO:0000313" key="3">
    <source>
        <dbReference type="Proteomes" id="UP000515369"/>
    </source>
</evidence>
<dbReference type="KEGG" id="sfol:H3H32_25550"/>
<gene>
    <name evidence="2" type="ORF">H3H32_25550</name>
</gene>
<dbReference type="RefSeq" id="WP_182458587.1">
    <property type="nucleotide sequence ID" value="NZ_CP059732.1"/>
</dbReference>
<dbReference type="Gene3D" id="3.40.630.30">
    <property type="match status" value="1"/>
</dbReference>
<accession>A0A7G5GR12</accession>
<dbReference type="SUPFAM" id="SSF55729">
    <property type="entry name" value="Acyl-CoA N-acyltransferases (Nat)"/>
    <property type="match status" value="1"/>
</dbReference>
<name>A0A7G5GR12_9BACT</name>
<dbReference type="Proteomes" id="UP000515369">
    <property type="component" value="Chromosome"/>
</dbReference>
<dbReference type="PANTHER" id="PTHR43610">
    <property type="entry name" value="BLL6696 PROTEIN"/>
    <property type="match status" value="1"/>
</dbReference>
<protein>
    <submittedName>
        <fullName evidence="2">GNAT family N-acetyltransferase</fullName>
    </submittedName>
</protein>
<keyword evidence="2" id="KW-0808">Transferase</keyword>
<keyword evidence="3" id="KW-1185">Reference proteome</keyword>
<evidence type="ECO:0000313" key="2">
    <source>
        <dbReference type="EMBL" id="QMW01304.1"/>
    </source>
</evidence>
<evidence type="ECO:0000259" key="1">
    <source>
        <dbReference type="PROSITE" id="PS51186"/>
    </source>
</evidence>
<dbReference type="Pfam" id="PF13302">
    <property type="entry name" value="Acetyltransf_3"/>
    <property type="match status" value="1"/>
</dbReference>
<feature type="domain" description="N-acetyltransferase" evidence="1">
    <location>
        <begin position="15"/>
        <end position="182"/>
    </location>
</feature>
<dbReference type="PROSITE" id="PS51186">
    <property type="entry name" value="GNAT"/>
    <property type="match status" value="1"/>
</dbReference>
<dbReference type="InterPro" id="IPR016181">
    <property type="entry name" value="Acyl_CoA_acyltransferase"/>
</dbReference>
<dbReference type="InterPro" id="IPR000182">
    <property type="entry name" value="GNAT_dom"/>
</dbReference>
<dbReference type="AlphaFoldDB" id="A0A7G5GR12"/>
<sequence length="196" mass="22573">MLNTTTDYILENERVCLRPLRATDFTNLLPFSLNEPQIWTYSLISAASAEKLRFYIDLAIQQRTAQTQYPFIVFDKLANEYAGCTRFYDINNSAKTALLGYTWYGTAYQGTGLNQACKALLLEFGFEQCEFERIEFRADAQNERSVRALQKIGCQIEGTLRNHLPSPLGGRRDTIVLSILKHEWFNGIKQLNWPIK</sequence>
<dbReference type="PANTHER" id="PTHR43610:SF1">
    <property type="entry name" value="N-ACETYLTRANSFERASE DOMAIN-CONTAINING PROTEIN"/>
    <property type="match status" value="1"/>
</dbReference>
<organism evidence="2 3">
    <name type="scientific">Spirosoma foliorum</name>
    <dbReference type="NCBI Taxonomy" id="2710596"/>
    <lineage>
        <taxon>Bacteria</taxon>
        <taxon>Pseudomonadati</taxon>
        <taxon>Bacteroidota</taxon>
        <taxon>Cytophagia</taxon>
        <taxon>Cytophagales</taxon>
        <taxon>Cytophagaceae</taxon>
        <taxon>Spirosoma</taxon>
    </lineage>
</organism>
<dbReference type="GO" id="GO:0016747">
    <property type="term" value="F:acyltransferase activity, transferring groups other than amino-acyl groups"/>
    <property type="evidence" value="ECO:0007669"/>
    <property type="project" value="InterPro"/>
</dbReference>
<reference evidence="2 3" key="1">
    <citation type="submission" date="2020-07" db="EMBL/GenBank/DDBJ databases">
        <title>Spirosoma foliorum sp. nov., isolated from the leaves on the Nejang mountain Korea, Republic of.</title>
        <authorList>
            <person name="Ho H."/>
            <person name="Lee Y.-J."/>
            <person name="Nurcahyanto D.-A."/>
            <person name="Kim S.-G."/>
        </authorList>
    </citation>
    <scope>NUCLEOTIDE SEQUENCE [LARGE SCALE GENOMIC DNA]</scope>
    <source>
        <strain evidence="2 3">PL0136</strain>
    </source>
</reference>